<evidence type="ECO:0000313" key="5">
    <source>
        <dbReference type="EnsemblPlants" id="Kaladp0060s0498.1.v1.1"/>
    </source>
</evidence>
<dbReference type="AlphaFoldDB" id="A0A7N0UCM3"/>
<evidence type="ECO:0000259" key="4">
    <source>
        <dbReference type="Pfam" id="PF01370"/>
    </source>
</evidence>
<dbReference type="InterPro" id="IPR036291">
    <property type="entry name" value="NAD(P)-bd_dom_sf"/>
</dbReference>
<dbReference type="Pfam" id="PF01370">
    <property type="entry name" value="Epimerase"/>
    <property type="match status" value="1"/>
</dbReference>
<feature type="domain" description="NAD-dependent epimerase/dehydratase" evidence="4">
    <location>
        <begin position="8"/>
        <end position="257"/>
    </location>
</feature>
<dbReference type="InterPro" id="IPR001509">
    <property type="entry name" value="Epimerase_deHydtase"/>
</dbReference>
<comment type="similarity">
    <text evidence="3">Belongs to the NAD(P)-dependent epimerase/dehydratase family. Dihydroflavonol-4-reductase subfamily.</text>
</comment>
<keyword evidence="1" id="KW-0521">NADP</keyword>
<keyword evidence="2" id="KW-0560">Oxidoreductase</keyword>
<dbReference type="OMA" id="VINAHIY"/>
<evidence type="ECO:0000256" key="1">
    <source>
        <dbReference type="ARBA" id="ARBA00022857"/>
    </source>
</evidence>
<sequence>MAEKCRKVCVTGGAGFLGSWLVMKLLQRGYTVHVTSRNLAQANVQALKDLPGADSQLRLFQTDTCDQGAVQEAVQGCYCVFHMATPFVHTISGFKDTTEAALAGVKSIVEACIRSGTAKRIIYTGSVVAASPLLNRDDAATSYRDCIDESCWTTPPLGIDFPFANDHLLEYAASKTMTEMELLKCGEIEVVSLTTGLVGGDTILGYAPDCMKTLLSQVTGEEVYYRMLRFIEELVGKIPIVHVEDVINAHIYCMENPSITGRFLCANGYLKTAEIADYWARHYPSIRIPQRLIEDTQRTIRWGSSKLQNVGFHYEYETDETLEQSIRCAVRLGEVSLD</sequence>
<accession>A0A7N0UCM3</accession>
<keyword evidence="6" id="KW-1185">Reference proteome</keyword>
<protein>
    <recommendedName>
        <fullName evidence="4">NAD-dependent epimerase/dehydratase domain-containing protein</fullName>
    </recommendedName>
</protein>
<dbReference type="InterPro" id="IPR050425">
    <property type="entry name" value="NAD(P)_dehydrat-like"/>
</dbReference>
<dbReference type="SUPFAM" id="SSF51735">
    <property type="entry name" value="NAD(P)-binding Rossmann-fold domains"/>
    <property type="match status" value="1"/>
</dbReference>
<evidence type="ECO:0000313" key="6">
    <source>
        <dbReference type="Proteomes" id="UP000594263"/>
    </source>
</evidence>
<dbReference type="PANTHER" id="PTHR10366">
    <property type="entry name" value="NAD DEPENDENT EPIMERASE/DEHYDRATASE"/>
    <property type="match status" value="1"/>
</dbReference>
<dbReference type="EnsemblPlants" id="Kaladp0060s0498.1.v1.1">
    <property type="protein sequence ID" value="Kaladp0060s0498.1.v1.1"/>
    <property type="gene ID" value="Kaladp0060s0498.v1.1"/>
</dbReference>
<evidence type="ECO:0000256" key="2">
    <source>
        <dbReference type="ARBA" id="ARBA00023002"/>
    </source>
</evidence>
<proteinExistence type="inferred from homology"/>
<dbReference type="GO" id="GO:0016616">
    <property type="term" value="F:oxidoreductase activity, acting on the CH-OH group of donors, NAD or NADP as acceptor"/>
    <property type="evidence" value="ECO:0007669"/>
    <property type="project" value="TreeGrafter"/>
</dbReference>
<dbReference type="FunFam" id="3.40.50.720:FF:000085">
    <property type="entry name" value="Dihydroflavonol reductase"/>
    <property type="match status" value="1"/>
</dbReference>
<evidence type="ECO:0000256" key="3">
    <source>
        <dbReference type="ARBA" id="ARBA00023445"/>
    </source>
</evidence>
<organism evidence="5 6">
    <name type="scientific">Kalanchoe fedtschenkoi</name>
    <name type="common">Lavender scallops</name>
    <name type="synonym">South American air plant</name>
    <dbReference type="NCBI Taxonomy" id="63787"/>
    <lineage>
        <taxon>Eukaryota</taxon>
        <taxon>Viridiplantae</taxon>
        <taxon>Streptophyta</taxon>
        <taxon>Embryophyta</taxon>
        <taxon>Tracheophyta</taxon>
        <taxon>Spermatophyta</taxon>
        <taxon>Magnoliopsida</taxon>
        <taxon>eudicotyledons</taxon>
        <taxon>Gunneridae</taxon>
        <taxon>Pentapetalae</taxon>
        <taxon>Saxifragales</taxon>
        <taxon>Crassulaceae</taxon>
        <taxon>Kalanchoe</taxon>
    </lineage>
</organism>
<reference evidence="5" key="1">
    <citation type="submission" date="2021-01" db="UniProtKB">
        <authorList>
            <consortium name="EnsemblPlants"/>
        </authorList>
    </citation>
    <scope>IDENTIFICATION</scope>
</reference>
<dbReference type="Gramene" id="Kaladp0060s0498.1.v1.1">
    <property type="protein sequence ID" value="Kaladp0060s0498.1.v1.1"/>
    <property type="gene ID" value="Kaladp0060s0498.v1.1"/>
</dbReference>
<name>A0A7N0UCM3_KALFE</name>
<dbReference type="PANTHER" id="PTHR10366:SF696">
    <property type="entry name" value="OS07G0601900 PROTEIN"/>
    <property type="match status" value="1"/>
</dbReference>
<dbReference type="Proteomes" id="UP000594263">
    <property type="component" value="Unplaced"/>
</dbReference>
<dbReference type="Gene3D" id="3.40.50.720">
    <property type="entry name" value="NAD(P)-binding Rossmann-like Domain"/>
    <property type="match status" value="1"/>
</dbReference>